<evidence type="ECO:0000256" key="10">
    <source>
        <dbReference type="ARBA" id="ARBA00023223"/>
    </source>
</evidence>
<dbReference type="SUPFAM" id="SSF56801">
    <property type="entry name" value="Acetyl-CoA synthetase-like"/>
    <property type="match status" value="1"/>
</dbReference>
<evidence type="ECO:0000256" key="4">
    <source>
        <dbReference type="ARBA" id="ARBA00019043"/>
    </source>
</evidence>
<feature type="domain" description="AMP-binding enzyme C-terminal" evidence="14">
    <location>
        <begin position="487"/>
        <end position="562"/>
    </location>
</feature>
<dbReference type="InterPro" id="IPR042099">
    <property type="entry name" value="ANL_N_sf"/>
</dbReference>
<evidence type="ECO:0000256" key="6">
    <source>
        <dbReference type="ARBA" id="ARBA00022840"/>
    </source>
</evidence>
<dbReference type="Gene3D" id="3.40.50.12780">
    <property type="entry name" value="N-terminal domain of ligase-like"/>
    <property type="match status" value="1"/>
</dbReference>
<dbReference type="Gene3D" id="3.30.300.30">
    <property type="match status" value="1"/>
</dbReference>
<dbReference type="FunFam" id="3.40.50.12780:FF:000003">
    <property type="entry name" value="Long-chain-fatty-acid--CoA ligase FadD"/>
    <property type="match status" value="1"/>
</dbReference>
<keyword evidence="10" id="KW-0455">Luminescence</keyword>
<gene>
    <name evidence="15" type="ORF">DIATSA_LOCUS6123</name>
</gene>
<evidence type="ECO:0000256" key="9">
    <source>
        <dbReference type="ARBA" id="ARBA00023140"/>
    </source>
</evidence>
<dbReference type="GO" id="GO:0004467">
    <property type="term" value="F:long-chain fatty acid-CoA ligase activity"/>
    <property type="evidence" value="ECO:0007669"/>
    <property type="project" value="TreeGrafter"/>
</dbReference>
<dbReference type="InterPro" id="IPR000873">
    <property type="entry name" value="AMP-dep_synth/lig_dom"/>
</dbReference>
<dbReference type="EMBL" id="OU893350">
    <property type="protein sequence ID" value="CAG9788307.1"/>
    <property type="molecule type" value="Genomic_DNA"/>
</dbReference>
<keyword evidence="7" id="KW-0560">Oxidoreductase</keyword>
<dbReference type="InterPro" id="IPR045851">
    <property type="entry name" value="AMP-bd_C_sf"/>
</dbReference>
<dbReference type="GO" id="GO:0005524">
    <property type="term" value="F:ATP binding"/>
    <property type="evidence" value="ECO:0007669"/>
    <property type="project" value="UniProtKB-KW"/>
</dbReference>
<name>A0A9N9R2N1_9NEOP</name>
<dbReference type="AlphaFoldDB" id="A0A9N9R2N1"/>
<dbReference type="Proteomes" id="UP001153714">
    <property type="component" value="Chromosome 19"/>
</dbReference>
<keyword evidence="6" id="KW-0067">ATP-binding</keyword>
<reference evidence="15" key="1">
    <citation type="submission" date="2021-12" db="EMBL/GenBank/DDBJ databases">
        <authorList>
            <person name="King R."/>
        </authorList>
    </citation>
    <scope>NUCLEOTIDE SEQUENCE</scope>
</reference>
<reference evidence="15" key="2">
    <citation type="submission" date="2022-10" db="EMBL/GenBank/DDBJ databases">
        <authorList>
            <consortium name="ENA_rothamsted_submissions"/>
            <consortium name="culmorum"/>
            <person name="King R."/>
        </authorList>
    </citation>
    <scope>NUCLEOTIDE SEQUENCE</scope>
</reference>
<feature type="domain" description="AMP-dependent synthetase/ligase" evidence="13">
    <location>
        <begin position="61"/>
        <end position="435"/>
    </location>
</feature>
<evidence type="ECO:0000256" key="3">
    <source>
        <dbReference type="ARBA" id="ARBA00012532"/>
    </source>
</evidence>
<dbReference type="FunFam" id="3.30.300.30:FF:000007">
    <property type="entry name" value="4-coumarate--CoA ligase 2"/>
    <property type="match status" value="1"/>
</dbReference>
<dbReference type="OrthoDB" id="10253869at2759"/>
<evidence type="ECO:0000256" key="8">
    <source>
        <dbReference type="ARBA" id="ARBA00023033"/>
    </source>
</evidence>
<feature type="non-terminal residue" evidence="15">
    <location>
        <position position="569"/>
    </location>
</feature>
<evidence type="ECO:0000259" key="13">
    <source>
        <dbReference type="Pfam" id="PF00501"/>
    </source>
</evidence>
<comment type="subcellular location">
    <subcellularLocation>
        <location evidence="1">Peroxisome</location>
    </subcellularLocation>
</comment>
<evidence type="ECO:0000256" key="2">
    <source>
        <dbReference type="ARBA" id="ARBA00006432"/>
    </source>
</evidence>
<evidence type="ECO:0000313" key="15">
    <source>
        <dbReference type="EMBL" id="CAG9788307.1"/>
    </source>
</evidence>
<evidence type="ECO:0000256" key="7">
    <source>
        <dbReference type="ARBA" id="ARBA00023002"/>
    </source>
</evidence>
<keyword evidence="8" id="KW-0503">Monooxygenase</keyword>
<keyword evidence="9" id="KW-0576">Peroxisome</keyword>
<dbReference type="GO" id="GO:0005777">
    <property type="term" value="C:peroxisome"/>
    <property type="evidence" value="ECO:0007669"/>
    <property type="project" value="UniProtKB-SubCell"/>
</dbReference>
<keyword evidence="16" id="KW-1185">Reference proteome</keyword>
<dbReference type="Pfam" id="PF13193">
    <property type="entry name" value="AMP-binding_C"/>
    <property type="match status" value="1"/>
</dbReference>
<evidence type="ECO:0000256" key="12">
    <source>
        <dbReference type="ARBA" id="ARBA00048497"/>
    </source>
</evidence>
<dbReference type="GO" id="GO:0008218">
    <property type="term" value="P:bioluminescence"/>
    <property type="evidence" value="ECO:0007669"/>
    <property type="project" value="UniProtKB-KW"/>
</dbReference>
<evidence type="ECO:0000256" key="11">
    <source>
        <dbReference type="ARBA" id="ARBA00023262"/>
    </source>
</evidence>
<organism evidence="15 16">
    <name type="scientific">Diatraea saccharalis</name>
    <name type="common">sugarcane borer</name>
    <dbReference type="NCBI Taxonomy" id="40085"/>
    <lineage>
        <taxon>Eukaryota</taxon>
        <taxon>Metazoa</taxon>
        <taxon>Ecdysozoa</taxon>
        <taxon>Arthropoda</taxon>
        <taxon>Hexapoda</taxon>
        <taxon>Insecta</taxon>
        <taxon>Pterygota</taxon>
        <taxon>Neoptera</taxon>
        <taxon>Endopterygota</taxon>
        <taxon>Lepidoptera</taxon>
        <taxon>Glossata</taxon>
        <taxon>Ditrysia</taxon>
        <taxon>Pyraloidea</taxon>
        <taxon>Crambidae</taxon>
        <taxon>Crambinae</taxon>
        <taxon>Diatraea</taxon>
    </lineage>
</organism>
<keyword evidence="11" id="KW-0599">Photoprotein</keyword>
<proteinExistence type="inferred from homology"/>
<dbReference type="EC" id="1.13.12.7" evidence="3"/>
<dbReference type="GO" id="GO:0046949">
    <property type="term" value="P:fatty-acyl-CoA biosynthetic process"/>
    <property type="evidence" value="ECO:0007669"/>
    <property type="project" value="TreeGrafter"/>
</dbReference>
<comment type="catalytic activity">
    <reaction evidence="12">
        <text>firefly D-luciferin + ATP + O2 = firefly oxyluciferin + hnu + AMP + CO2 + diphosphate</text>
        <dbReference type="Rhea" id="RHEA:10732"/>
        <dbReference type="ChEBI" id="CHEBI:15379"/>
        <dbReference type="ChEBI" id="CHEBI:16526"/>
        <dbReference type="ChEBI" id="CHEBI:16792"/>
        <dbReference type="ChEBI" id="CHEBI:30212"/>
        <dbReference type="ChEBI" id="CHEBI:30616"/>
        <dbReference type="ChEBI" id="CHEBI:33019"/>
        <dbReference type="ChEBI" id="CHEBI:58038"/>
        <dbReference type="ChEBI" id="CHEBI:456215"/>
        <dbReference type="EC" id="1.13.12.7"/>
    </reaction>
</comment>
<dbReference type="GO" id="GO:0004497">
    <property type="term" value="F:monooxygenase activity"/>
    <property type="evidence" value="ECO:0007669"/>
    <property type="project" value="UniProtKB-KW"/>
</dbReference>
<dbReference type="Pfam" id="PF00501">
    <property type="entry name" value="AMP-binding"/>
    <property type="match status" value="1"/>
</dbReference>
<comment type="similarity">
    <text evidence="2">Belongs to the ATP-dependent AMP-binding enzyme family.</text>
</comment>
<dbReference type="PROSITE" id="PS00455">
    <property type="entry name" value="AMP_BINDING"/>
    <property type="match status" value="1"/>
</dbReference>
<dbReference type="PANTHER" id="PTHR24096:SF422">
    <property type="entry name" value="BCDNA.GH02901"/>
    <property type="match status" value="1"/>
</dbReference>
<accession>A0A9N9R2N1</accession>
<dbReference type="InterPro" id="IPR020845">
    <property type="entry name" value="AMP-binding_CS"/>
</dbReference>
<dbReference type="PANTHER" id="PTHR24096">
    <property type="entry name" value="LONG-CHAIN-FATTY-ACID--COA LIGASE"/>
    <property type="match status" value="1"/>
</dbReference>
<evidence type="ECO:0000256" key="1">
    <source>
        <dbReference type="ARBA" id="ARBA00004275"/>
    </source>
</evidence>
<evidence type="ECO:0000259" key="14">
    <source>
        <dbReference type="Pfam" id="PF13193"/>
    </source>
</evidence>
<keyword evidence="5" id="KW-0547">Nucleotide-binding</keyword>
<evidence type="ECO:0000256" key="5">
    <source>
        <dbReference type="ARBA" id="ARBA00022741"/>
    </source>
</evidence>
<evidence type="ECO:0000313" key="16">
    <source>
        <dbReference type="Proteomes" id="UP001153714"/>
    </source>
</evidence>
<protein>
    <recommendedName>
        <fullName evidence="4">Luciferin 4-monooxygenase</fullName>
        <ecNumber evidence="3">1.13.12.7</ecNumber>
    </recommendedName>
</protein>
<dbReference type="InterPro" id="IPR025110">
    <property type="entry name" value="AMP-bd_C"/>
</dbReference>
<sequence length="569" mass="63528">MLCDLATIMTILTLRFNKILSNLYKVPSVVRFKHVWTSDNVVKSPFKDIVVPELTVDEYVWRNLEKWPTKTAVVCGVTNRSYTYEEIYIQSRTLATNLIKKFKLGNGDVIGVMSHNIPEYPIVTFGILAAGGVVTTFNPLYTEYEVCRQIELSDVKLMIVHEDYVPVVKEAYKHAKKNIPIIIINIDKPLPENVTRLKELVEDDHVDLGILKQVNRKPSDIAVIPYSSGTTGLPKGVELTNRNLVSNCEQQNTDVRQYHYTTETHQDTALAILPLFHSYGLGIIMLHKMAAGLKLLTLPKFQPDTFLNSLKVHRTNILFAVPPMVLFLGTSLQVTPEHLASLRCITIGAAPLPIADVNKMISRFQNSNLVISQGYGMTEASPLVTLSLPDRTDYESVGYAIPNIELRVVDANMKNLGPGQAGELLIKGPNVMKGYRNNPEANKEVFVEGGWYRSGDIANIDDSGLVYITDRLKELIKVKGYQVPPAELENVLKEHPAVHDAAVIGVPDNSLGERPKAFIVTMPGAKVGYQEIIDFVTKRVAPYKKIKEVAFVDNIPKSISGKILRKMLR</sequence>